<keyword evidence="2" id="KW-0813">Transport</keyword>
<sequence length="435" mass="47887">MKKRTLGLGLVTLLASTVFIAGCGSNGDKGSSADKAEISLLIGKEEIATELDETIAKYNSSQDKYEVKVLPLAGQNINEKLTSLYAAKNAPVMMNMGVASDLALWEDKLLDLSDLPLVENIEQTYLDSGIVNGKQLGIPTTIEAFGFLYNKEVLDEAVGGDFDQNSIQSRSDLEDLIKKIEALDGKVALEISPMDWSLGAHFSNIMFTNQSDTTEGRHQFMTDMQDGKVDLAKNEVYNNWVDTFDLMKEHNAAKKSALSADYDSATLGLANGDIGLWFMGNWAMPQLLEANPDATYGILPVPISDEEGAYGNTQISIGVPQTWAIDASQSTEEQQAGAKDFLNWMYEDEEGQDYYVNKLGFIPINSSNKVEPKDSLSQSVLGYLQEDRGLEWMNAYYPPTAFPSMGASIQKYLGGEIDRDGLTEEIVNYWKNDSK</sequence>
<dbReference type="InterPro" id="IPR006059">
    <property type="entry name" value="SBP"/>
</dbReference>
<dbReference type="Pfam" id="PF13416">
    <property type="entry name" value="SBP_bac_8"/>
    <property type="match status" value="1"/>
</dbReference>
<dbReference type="InterPro" id="IPR050490">
    <property type="entry name" value="Bact_solute-bd_prot1"/>
</dbReference>
<dbReference type="Gene3D" id="3.40.190.10">
    <property type="entry name" value="Periplasmic binding protein-like II"/>
    <property type="match status" value="2"/>
</dbReference>
<dbReference type="PROSITE" id="PS51257">
    <property type="entry name" value="PROKAR_LIPOPROTEIN"/>
    <property type="match status" value="1"/>
</dbReference>
<evidence type="ECO:0000256" key="1">
    <source>
        <dbReference type="ARBA" id="ARBA00008520"/>
    </source>
</evidence>
<dbReference type="PANTHER" id="PTHR43649:SF34">
    <property type="entry name" value="ABC TRANSPORTER PERIPLASMIC-BINDING PROTEIN YCJN-RELATED"/>
    <property type="match status" value="1"/>
</dbReference>
<keyword evidence="6" id="KW-1185">Reference proteome</keyword>
<dbReference type="EMBL" id="CP147251">
    <property type="protein sequence ID" value="WYJ76264.1"/>
    <property type="molecule type" value="Genomic_DNA"/>
</dbReference>
<reference evidence="5 6" key="1">
    <citation type="submission" date="2024-03" db="EMBL/GenBank/DDBJ databases">
        <title>The Genome Sequence of Enterococcus sp. DIV2402.</title>
        <authorList>
            <consortium name="The Broad Institute Genomics Platform"/>
            <consortium name="The Broad Institute Microbial Omics Core"/>
            <consortium name="The Broad Institute Genomic Center for Infectious Diseases"/>
            <person name="Earl A."/>
            <person name="Manson A."/>
            <person name="Gilmore M."/>
            <person name="Schwartman J."/>
            <person name="Shea T."/>
            <person name="Abouelleil A."/>
            <person name="Cao P."/>
            <person name="Chapman S."/>
            <person name="Cusick C."/>
            <person name="Young S."/>
            <person name="Neafsey D."/>
            <person name="Nusbaum C."/>
            <person name="Birren B."/>
        </authorList>
    </citation>
    <scope>NUCLEOTIDE SEQUENCE [LARGE SCALE GENOMIC DNA]</scope>
    <source>
        <strain evidence="5 6">DIV2402</strain>
    </source>
</reference>
<organism evidence="5 6">
    <name type="scientific">Candidatus Enterococcus lowellii</name>
    <dbReference type="NCBI Taxonomy" id="2230877"/>
    <lineage>
        <taxon>Bacteria</taxon>
        <taxon>Bacillati</taxon>
        <taxon>Bacillota</taxon>
        <taxon>Bacilli</taxon>
        <taxon>Lactobacillales</taxon>
        <taxon>Enterococcaceae</taxon>
        <taxon>Enterococcus</taxon>
    </lineage>
</organism>
<dbReference type="RefSeq" id="WP_207942476.1">
    <property type="nucleotide sequence ID" value="NZ_CP147251.1"/>
</dbReference>
<evidence type="ECO:0000313" key="5">
    <source>
        <dbReference type="EMBL" id="WYJ76264.1"/>
    </source>
</evidence>
<evidence type="ECO:0000256" key="2">
    <source>
        <dbReference type="ARBA" id="ARBA00022448"/>
    </source>
</evidence>
<evidence type="ECO:0000256" key="3">
    <source>
        <dbReference type="ARBA" id="ARBA00022729"/>
    </source>
</evidence>
<dbReference type="SUPFAM" id="SSF53850">
    <property type="entry name" value="Periplasmic binding protein-like II"/>
    <property type="match status" value="1"/>
</dbReference>
<dbReference type="PANTHER" id="PTHR43649">
    <property type="entry name" value="ARABINOSE-BINDING PROTEIN-RELATED"/>
    <property type="match status" value="1"/>
</dbReference>
<proteinExistence type="inferred from homology"/>
<feature type="chain" id="PRO_5047432266" description="ABC transporter substrate-binding protein" evidence="4">
    <location>
        <begin position="22"/>
        <end position="435"/>
    </location>
</feature>
<protein>
    <recommendedName>
        <fullName evidence="7">ABC transporter substrate-binding protein</fullName>
    </recommendedName>
</protein>
<name>A0ABZ2SQW5_9ENTE</name>
<evidence type="ECO:0000256" key="4">
    <source>
        <dbReference type="SAM" id="SignalP"/>
    </source>
</evidence>
<comment type="similarity">
    <text evidence="1">Belongs to the bacterial solute-binding protein 1 family.</text>
</comment>
<dbReference type="Proteomes" id="UP000664701">
    <property type="component" value="Chromosome"/>
</dbReference>
<accession>A0ABZ2SQW5</accession>
<evidence type="ECO:0008006" key="7">
    <source>
        <dbReference type="Google" id="ProtNLM"/>
    </source>
</evidence>
<feature type="signal peptide" evidence="4">
    <location>
        <begin position="1"/>
        <end position="21"/>
    </location>
</feature>
<evidence type="ECO:0000313" key="6">
    <source>
        <dbReference type="Proteomes" id="UP000664701"/>
    </source>
</evidence>
<gene>
    <name evidence="5" type="ORF">DOK78_000890</name>
</gene>
<keyword evidence="3 4" id="KW-0732">Signal</keyword>